<dbReference type="EMBL" id="CP130612">
    <property type="protein sequence ID" value="WKW10806.1"/>
    <property type="molecule type" value="Genomic_DNA"/>
</dbReference>
<dbReference type="AlphaFoldDB" id="A0AA49JXI6"/>
<dbReference type="SUPFAM" id="SSF63411">
    <property type="entry name" value="LuxS/MPP-like metallohydrolase"/>
    <property type="match status" value="2"/>
</dbReference>
<feature type="domain" description="Peptidase M16 C-terminal" evidence="3">
    <location>
        <begin position="205"/>
        <end position="383"/>
    </location>
</feature>
<comment type="similarity">
    <text evidence="1">Belongs to the peptidase M16 family.</text>
</comment>
<dbReference type="RefSeq" id="WP_367886517.1">
    <property type="nucleotide sequence ID" value="NZ_CP130612.1"/>
</dbReference>
<reference evidence="5" key="1">
    <citation type="submission" date="2023-07" db="EMBL/GenBank/DDBJ databases">
        <authorList>
            <person name="Haufschild T."/>
            <person name="Kallscheuer N."/>
            <person name="Hammer J."/>
            <person name="Kohn T."/>
            <person name="Kabuu M."/>
            <person name="Jogler M."/>
            <person name="Wohfarth N."/>
            <person name="Heuer A."/>
            <person name="Rohde M."/>
            <person name="van Teeseling M.C.F."/>
            <person name="Jogler C."/>
        </authorList>
    </citation>
    <scope>NUCLEOTIDE SEQUENCE</scope>
    <source>
        <strain evidence="4">Strain 138</strain>
        <strain evidence="5">Strain 318</strain>
    </source>
</reference>
<protein>
    <submittedName>
        <fullName evidence="5">Pitrilysin family protein</fullName>
    </submittedName>
</protein>
<dbReference type="InterPro" id="IPR050361">
    <property type="entry name" value="MPP/UQCRC_Complex"/>
</dbReference>
<proteinExistence type="inferred from homology"/>
<organism evidence="5 6">
    <name type="scientific">Pseudogemmatithrix spongiicola</name>
    <dbReference type="NCBI Taxonomy" id="3062599"/>
    <lineage>
        <taxon>Bacteria</taxon>
        <taxon>Pseudomonadati</taxon>
        <taxon>Gemmatimonadota</taxon>
        <taxon>Gemmatimonadia</taxon>
        <taxon>Gemmatimonadales</taxon>
        <taxon>Gemmatimonadaceae</taxon>
        <taxon>Pseudogemmatithrix</taxon>
    </lineage>
</organism>
<dbReference type="KEGG" id="pspc:Strain318_000038"/>
<sequence>MHTMREINLRPLRLAIAALALLLLAPAMLAAQLRAELERTIQRRVLANGLEVIVVPSRGVPLATIELVVKNGAFTQPPEYAGLAHLFEHMFFKANDTYPEPDAFLDRAADLGALFNATTREELVNYYVTVVSDSVEGGMQFLNAALRGAQFRADELAREKQVVLGEYDRAESSPFFRLDESIGRVLWGDFWSRKNTIGDRDVIRNVTPEQMKTIRDLYYVPNNSALIVSGDVSAPAMFALAERVFGSWPRGEDPFRRAPVPAVPPLRENRGIIVEEDVNAVTVQIQWHGPSASKDEAATFAADVYSDVLNQPTSRFQQRLVESGLWQGVVVNYYTLNHVGPITVSGQTSPERLREALAALHEELRATLSPGYFSADELEDVKAHRAVTTAFGQERATENSHTIGFWWSVIGLDYHFRYIDEMARQTASDLQRYARTFIVGKPHITGVMLPRGTRERLNLTEAELATLGSAR</sequence>
<dbReference type="InterPro" id="IPR011765">
    <property type="entry name" value="Pept_M16_N"/>
</dbReference>
<feature type="domain" description="Peptidase M16 N-terminal" evidence="2">
    <location>
        <begin position="59"/>
        <end position="174"/>
    </location>
</feature>
<keyword evidence="6" id="KW-1185">Reference proteome</keyword>
<evidence type="ECO:0000259" key="2">
    <source>
        <dbReference type="Pfam" id="PF00675"/>
    </source>
</evidence>
<evidence type="ECO:0000313" key="4">
    <source>
        <dbReference type="EMBL" id="WKW10806.1"/>
    </source>
</evidence>
<gene>
    <name evidence="4" type="ORF">Strain138_000038</name>
    <name evidence="5" type="ORF">Strain318_000038</name>
</gene>
<dbReference type="Pfam" id="PF05193">
    <property type="entry name" value="Peptidase_M16_C"/>
    <property type="match status" value="1"/>
</dbReference>
<evidence type="ECO:0000256" key="1">
    <source>
        <dbReference type="ARBA" id="ARBA00007261"/>
    </source>
</evidence>
<dbReference type="GO" id="GO:0046872">
    <property type="term" value="F:metal ion binding"/>
    <property type="evidence" value="ECO:0007669"/>
    <property type="project" value="InterPro"/>
</dbReference>
<accession>A0AA49JRT8</accession>
<name>A0AA49JXI6_9BACT</name>
<dbReference type="Proteomes" id="UP001229955">
    <property type="component" value="Chromosome"/>
</dbReference>
<dbReference type="InterPro" id="IPR007863">
    <property type="entry name" value="Peptidase_M16_C"/>
</dbReference>
<accession>A0AA49JXI6</accession>
<dbReference type="EMBL" id="CP130613">
    <property type="protein sequence ID" value="WKW13715.1"/>
    <property type="molecule type" value="Genomic_DNA"/>
</dbReference>
<evidence type="ECO:0000313" key="6">
    <source>
        <dbReference type="Proteomes" id="UP001229955"/>
    </source>
</evidence>
<dbReference type="Pfam" id="PF00675">
    <property type="entry name" value="Peptidase_M16"/>
    <property type="match status" value="1"/>
</dbReference>
<dbReference type="PANTHER" id="PTHR11851:SF49">
    <property type="entry name" value="MITOCHONDRIAL-PROCESSING PEPTIDASE SUBUNIT ALPHA"/>
    <property type="match status" value="1"/>
</dbReference>
<evidence type="ECO:0000259" key="3">
    <source>
        <dbReference type="Pfam" id="PF05193"/>
    </source>
</evidence>
<dbReference type="InterPro" id="IPR011249">
    <property type="entry name" value="Metalloenz_LuxS/M16"/>
</dbReference>
<dbReference type="Gene3D" id="3.30.830.10">
    <property type="entry name" value="Metalloenzyme, LuxS/M16 peptidase-like"/>
    <property type="match status" value="2"/>
</dbReference>
<evidence type="ECO:0000313" key="5">
    <source>
        <dbReference type="EMBL" id="WKW13715.1"/>
    </source>
</evidence>
<dbReference type="PANTHER" id="PTHR11851">
    <property type="entry name" value="METALLOPROTEASE"/>
    <property type="match status" value="1"/>
</dbReference>